<feature type="compositionally biased region" description="Basic and acidic residues" evidence="1">
    <location>
        <begin position="53"/>
        <end position="62"/>
    </location>
</feature>
<proteinExistence type="predicted"/>
<feature type="compositionally biased region" description="Basic and acidic residues" evidence="1">
    <location>
        <begin position="1"/>
        <end position="15"/>
    </location>
</feature>
<reference evidence="2 3" key="1">
    <citation type="journal article" date="2019" name="Sci. Rep.">
        <title>Orb-weaving spider Araneus ventricosus genome elucidates the spidroin gene catalogue.</title>
        <authorList>
            <person name="Kono N."/>
            <person name="Nakamura H."/>
            <person name="Ohtoshi R."/>
            <person name="Moran D.A.P."/>
            <person name="Shinohara A."/>
            <person name="Yoshida Y."/>
            <person name="Fujiwara M."/>
            <person name="Mori M."/>
            <person name="Tomita M."/>
            <person name="Arakawa K."/>
        </authorList>
    </citation>
    <scope>NUCLEOTIDE SEQUENCE [LARGE SCALE GENOMIC DNA]</scope>
</reference>
<evidence type="ECO:0000256" key="1">
    <source>
        <dbReference type="SAM" id="MobiDB-lite"/>
    </source>
</evidence>
<dbReference type="AlphaFoldDB" id="A0A4Y2IRZ3"/>
<feature type="compositionally biased region" description="Polar residues" evidence="1">
    <location>
        <begin position="84"/>
        <end position="96"/>
    </location>
</feature>
<dbReference type="Proteomes" id="UP000499080">
    <property type="component" value="Unassembled WGS sequence"/>
</dbReference>
<sequence length="96" mass="10798">MPSKIEFLKKWEGKGNHQGRKPTKIRTPMKQMIRNDGIQTNSKSKTSCADSNLRPRCEDRGTSKNLTRLRPRDEARIGNPPSGRRNSGSKSYGSAL</sequence>
<keyword evidence="3" id="KW-1185">Reference proteome</keyword>
<name>A0A4Y2IRZ3_ARAVE</name>
<feature type="compositionally biased region" description="Polar residues" evidence="1">
    <location>
        <begin position="37"/>
        <end position="50"/>
    </location>
</feature>
<evidence type="ECO:0000313" key="3">
    <source>
        <dbReference type="Proteomes" id="UP000499080"/>
    </source>
</evidence>
<evidence type="ECO:0000313" key="2">
    <source>
        <dbReference type="EMBL" id="GBM80444.1"/>
    </source>
</evidence>
<comment type="caution">
    <text evidence="2">The sequence shown here is derived from an EMBL/GenBank/DDBJ whole genome shotgun (WGS) entry which is preliminary data.</text>
</comment>
<protein>
    <submittedName>
        <fullName evidence="2">Uncharacterized protein</fullName>
    </submittedName>
</protein>
<organism evidence="2 3">
    <name type="scientific">Araneus ventricosus</name>
    <name type="common">Orbweaver spider</name>
    <name type="synonym">Epeira ventricosa</name>
    <dbReference type="NCBI Taxonomy" id="182803"/>
    <lineage>
        <taxon>Eukaryota</taxon>
        <taxon>Metazoa</taxon>
        <taxon>Ecdysozoa</taxon>
        <taxon>Arthropoda</taxon>
        <taxon>Chelicerata</taxon>
        <taxon>Arachnida</taxon>
        <taxon>Araneae</taxon>
        <taxon>Araneomorphae</taxon>
        <taxon>Entelegynae</taxon>
        <taxon>Araneoidea</taxon>
        <taxon>Araneidae</taxon>
        <taxon>Araneus</taxon>
    </lineage>
</organism>
<accession>A0A4Y2IRZ3</accession>
<gene>
    <name evidence="2" type="ORF">AVEN_83031_1</name>
</gene>
<dbReference type="EMBL" id="BGPR01002884">
    <property type="protein sequence ID" value="GBM80444.1"/>
    <property type="molecule type" value="Genomic_DNA"/>
</dbReference>
<feature type="region of interest" description="Disordered" evidence="1">
    <location>
        <begin position="1"/>
        <end position="96"/>
    </location>
</feature>